<comment type="similarity">
    <text evidence="2">Belongs to the glycosyltransferase 2 family.</text>
</comment>
<dbReference type="PANTHER" id="PTHR43179:SF12">
    <property type="entry name" value="GALACTOFURANOSYLTRANSFERASE GLFT2"/>
    <property type="match status" value="1"/>
</dbReference>
<dbReference type="AlphaFoldDB" id="A0A0P6YHB5"/>
<evidence type="ECO:0000313" key="7">
    <source>
        <dbReference type="Proteomes" id="UP000050277"/>
    </source>
</evidence>
<dbReference type="Proteomes" id="UP000050277">
    <property type="component" value="Unassembled WGS sequence"/>
</dbReference>
<keyword evidence="7" id="KW-1185">Reference proteome</keyword>
<dbReference type="Pfam" id="PF00535">
    <property type="entry name" value="Glycos_transf_2"/>
    <property type="match status" value="1"/>
</dbReference>
<dbReference type="OrthoDB" id="9771846at2"/>
<dbReference type="InterPro" id="IPR029044">
    <property type="entry name" value="Nucleotide-diphossugar_trans"/>
</dbReference>
<evidence type="ECO:0000256" key="2">
    <source>
        <dbReference type="ARBA" id="ARBA00006739"/>
    </source>
</evidence>
<comment type="caution">
    <text evidence="6">The sequence shown here is derived from an EMBL/GenBank/DDBJ whole genome shotgun (WGS) entry which is preliminary data.</text>
</comment>
<keyword evidence="3" id="KW-0328">Glycosyltransferase</keyword>
<evidence type="ECO:0000256" key="1">
    <source>
        <dbReference type="ARBA" id="ARBA00004776"/>
    </source>
</evidence>
<reference evidence="6 7" key="1">
    <citation type="submission" date="2015-07" db="EMBL/GenBank/DDBJ databases">
        <title>Whole genome sequence of Herpetosiphon geysericola DSM 7119.</title>
        <authorList>
            <person name="Hemp J."/>
            <person name="Ward L.M."/>
            <person name="Pace L.A."/>
            <person name="Fischer W.W."/>
        </authorList>
    </citation>
    <scope>NUCLEOTIDE SEQUENCE [LARGE SCALE GENOMIC DNA]</scope>
    <source>
        <strain evidence="6 7">DSM 7119</strain>
    </source>
</reference>
<dbReference type="SUPFAM" id="SSF53448">
    <property type="entry name" value="Nucleotide-diphospho-sugar transferases"/>
    <property type="match status" value="1"/>
</dbReference>
<dbReference type="STRING" id="70996.SE18_20685"/>
<dbReference type="GO" id="GO:0016757">
    <property type="term" value="F:glycosyltransferase activity"/>
    <property type="evidence" value="ECO:0007669"/>
    <property type="project" value="UniProtKB-KW"/>
</dbReference>
<dbReference type="PATRIC" id="fig|70996.4.peg.3167"/>
<evidence type="ECO:0000259" key="5">
    <source>
        <dbReference type="Pfam" id="PF00535"/>
    </source>
</evidence>
<evidence type="ECO:0000256" key="3">
    <source>
        <dbReference type="ARBA" id="ARBA00022676"/>
    </source>
</evidence>
<evidence type="ECO:0000256" key="4">
    <source>
        <dbReference type="ARBA" id="ARBA00022679"/>
    </source>
</evidence>
<gene>
    <name evidence="6" type="ORF">SE18_20685</name>
</gene>
<protein>
    <submittedName>
        <fullName evidence="6">Glycosyl transferase</fullName>
    </submittedName>
</protein>
<dbReference type="Gene3D" id="3.90.550.10">
    <property type="entry name" value="Spore Coat Polysaccharide Biosynthesis Protein SpsA, Chain A"/>
    <property type="match status" value="1"/>
</dbReference>
<name>A0A0P6YHB5_9CHLR</name>
<organism evidence="6 7">
    <name type="scientific">Herpetosiphon geysericola</name>
    <dbReference type="NCBI Taxonomy" id="70996"/>
    <lineage>
        <taxon>Bacteria</taxon>
        <taxon>Bacillati</taxon>
        <taxon>Chloroflexota</taxon>
        <taxon>Chloroflexia</taxon>
        <taxon>Herpetosiphonales</taxon>
        <taxon>Herpetosiphonaceae</taxon>
        <taxon>Herpetosiphon</taxon>
    </lineage>
</organism>
<dbReference type="InterPro" id="IPR001173">
    <property type="entry name" value="Glyco_trans_2-like"/>
</dbReference>
<dbReference type="EMBL" id="LGKP01000034">
    <property type="protein sequence ID" value="KPL81703.1"/>
    <property type="molecule type" value="Genomic_DNA"/>
</dbReference>
<feature type="domain" description="Glycosyltransferase 2-like" evidence="5">
    <location>
        <begin position="7"/>
        <end position="174"/>
    </location>
</feature>
<comment type="pathway">
    <text evidence="1">Cell wall biogenesis; cell wall polysaccharide biosynthesis.</text>
</comment>
<evidence type="ECO:0000313" key="6">
    <source>
        <dbReference type="EMBL" id="KPL81703.1"/>
    </source>
</evidence>
<dbReference type="PANTHER" id="PTHR43179">
    <property type="entry name" value="RHAMNOSYLTRANSFERASE WBBL"/>
    <property type="match status" value="1"/>
</dbReference>
<dbReference type="RefSeq" id="WP_054536367.1">
    <property type="nucleotide sequence ID" value="NZ_LGKP01000034.1"/>
</dbReference>
<dbReference type="CDD" id="cd04186">
    <property type="entry name" value="GT_2_like_c"/>
    <property type="match status" value="1"/>
</dbReference>
<proteinExistence type="inferred from homology"/>
<sequence>MSHNIDILIPNYNGETLLAACLASLRQQTRNDFLITVIDDASPDGSVPALQAAYPEVNWLIQPSNQGFVAAVNRGFQATNAPWVILLNNDTEVGPDFVAALIDTLERFPAYDFAAAKMLLYSQPDHLHTTGDGYDWNGVPWSRGVWQPDHGQYDAISEVFGPCAGAAAYKRASLQQLVDNAGNLLDPLLVMYCEDVDLNLRARRAGMRTLFVPQARVLHHLSATGGGMRASYYCGRNFIVLWLRHMPIQAWPHALPAFLWSQLTIFGQALRHWRGEAARARLRGQWAGLRLIPRIWRERKLATAEAQRLLAWLGR</sequence>
<accession>A0A0P6YHB5</accession>
<keyword evidence="4 6" id="KW-0808">Transferase</keyword>